<dbReference type="AlphaFoldDB" id="A0A368XVX2"/>
<organism evidence="1 2">
    <name type="scientific">Pseudorhodoferax soli</name>
    <dbReference type="NCBI Taxonomy" id="545864"/>
    <lineage>
        <taxon>Bacteria</taxon>
        <taxon>Pseudomonadati</taxon>
        <taxon>Pseudomonadota</taxon>
        <taxon>Betaproteobacteria</taxon>
        <taxon>Burkholderiales</taxon>
        <taxon>Comamonadaceae</taxon>
    </lineage>
</organism>
<sequence>MKTATPHFADAFSPFEPATAQPHGVAQLAAWLRQSMARTGQRRRPSDPESARHAYLAEASDAADLERRAQAWDSAQAVWRLLPPAL</sequence>
<dbReference type="EMBL" id="QPJK01000004">
    <property type="protein sequence ID" value="RCW71208.1"/>
    <property type="molecule type" value="Genomic_DNA"/>
</dbReference>
<dbReference type="OrthoDB" id="9940685at2"/>
<dbReference type="RefSeq" id="WP_114468465.1">
    <property type="nucleotide sequence ID" value="NZ_QPJK01000004.1"/>
</dbReference>
<keyword evidence="2" id="KW-1185">Reference proteome</keyword>
<gene>
    <name evidence="1" type="ORF">DES41_10427</name>
</gene>
<accession>A0A368XVX2</accession>
<evidence type="ECO:0000313" key="1">
    <source>
        <dbReference type="EMBL" id="RCW71208.1"/>
    </source>
</evidence>
<proteinExistence type="predicted"/>
<name>A0A368XVX2_9BURK</name>
<reference evidence="1 2" key="1">
    <citation type="submission" date="2018-07" db="EMBL/GenBank/DDBJ databases">
        <title>Genomic Encyclopedia of Type Strains, Phase IV (KMG-IV): sequencing the most valuable type-strain genomes for metagenomic binning, comparative biology and taxonomic classification.</title>
        <authorList>
            <person name="Goeker M."/>
        </authorList>
    </citation>
    <scope>NUCLEOTIDE SEQUENCE [LARGE SCALE GENOMIC DNA]</scope>
    <source>
        <strain evidence="1 2">DSM 21634</strain>
    </source>
</reference>
<comment type="caution">
    <text evidence="1">The sequence shown here is derived from an EMBL/GenBank/DDBJ whole genome shotgun (WGS) entry which is preliminary data.</text>
</comment>
<dbReference type="Proteomes" id="UP000252884">
    <property type="component" value="Unassembled WGS sequence"/>
</dbReference>
<evidence type="ECO:0000313" key="2">
    <source>
        <dbReference type="Proteomes" id="UP000252884"/>
    </source>
</evidence>
<protein>
    <submittedName>
        <fullName evidence="1">Uncharacterized protein</fullName>
    </submittedName>
</protein>